<dbReference type="PANTHER" id="PTHR42789:SF1">
    <property type="entry name" value="D-ISOMER SPECIFIC 2-HYDROXYACID DEHYDROGENASE FAMILY PROTEIN (AFU_ORTHOLOGUE AFUA_6G10090)"/>
    <property type="match status" value="1"/>
</dbReference>
<protein>
    <submittedName>
        <fullName evidence="7">D-3-phosphoglycerate dehydrogenase (inferred by orthology to a human protein)</fullName>
    </submittedName>
</protein>
<dbReference type="PANTHER" id="PTHR42789">
    <property type="entry name" value="D-ISOMER SPECIFIC 2-HYDROXYACID DEHYDROGENASE FAMILY PROTEIN (AFU_ORTHOLOGUE AFUA_6G10090)"/>
    <property type="match status" value="1"/>
</dbReference>
<evidence type="ECO:0000256" key="2">
    <source>
        <dbReference type="ARBA" id="ARBA00023002"/>
    </source>
</evidence>
<evidence type="ECO:0000313" key="7">
    <source>
        <dbReference type="WBParaSite" id="SVE_1634800.1"/>
    </source>
</evidence>
<dbReference type="Pfam" id="PF02826">
    <property type="entry name" value="2-Hacid_dh_C"/>
    <property type="match status" value="1"/>
</dbReference>
<organism evidence="6 7">
    <name type="scientific">Strongyloides venezuelensis</name>
    <name type="common">Threadworm</name>
    <dbReference type="NCBI Taxonomy" id="75913"/>
    <lineage>
        <taxon>Eukaryota</taxon>
        <taxon>Metazoa</taxon>
        <taxon>Ecdysozoa</taxon>
        <taxon>Nematoda</taxon>
        <taxon>Chromadorea</taxon>
        <taxon>Rhabditida</taxon>
        <taxon>Tylenchina</taxon>
        <taxon>Panagrolaimomorpha</taxon>
        <taxon>Strongyloidoidea</taxon>
        <taxon>Strongyloididae</taxon>
        <taxon>Strongyloides</taxon>
    </lineage>
</organism>
<proteinExistence type="inferred from homology"/>
<dbReference type="Proteomes" id="UP000035680">
    <property type="component" value="Unassembled WGS sequence"/>
</dbReference>
<reference evidence="6" key="1">
    <citation type="submission" date="2014-07" db="EMBL/GenBank/DDBJ databases">
        <authorList>
            <person name="Martin A.A"/>
            <person name="De Silva N."/>
        </authorList>
    </citation>
    <scope>NUCLEOTIDE SEQUENCE</scope>
</reference>
<dbReference type="InterPro" id="IPR050857">
    <property type="entry name" value="D-2-hydroxyacid_DH"/>
</dbReference>
<name>A0A0K0FVI2_STRVS</name>
<feature type="compositionally biased region" description="Low complexity" evidence="4">
    <location>
        <begin position="38"/>
        <end position="49"/>
    </location>
</feature>
<keyword evidence="3" id="KW-0520">NAD</keyword>
<dbReference type="GO" id="GO:0016491">
    <property type="term" value="F:oxidoreductase activity"/>
    <property type="evidence" value="ECO:0007669"/>
    <property type="project" value="UniProtKB-KW"/>
</dbReference>
<feature type="compositionally biased region" description="Polar residues" evidence="4">
    <location>
        <begin position="50"/>
        <end position="60"/>
    </location>
</feature>
<feature type="region of interest" description="Disordered" evidence="4">
    <location>
        <begin position="275"/>
        <end position="321"/>
    </location>
</feature>
<dbReference type="InterPro" id="IPR036291">
    <property type="entry name" value="NAD(P)-bd_dom_sf"/>
</dbReference>
<feature type="domain" description="D-isomer specific 2-hydroxyacid dehydrogenase NAD-binding" evidence="5">
    <location>
        <begin position="489"/>
        <end position="632"/>
    </location>
</feature>
<dbReference type="AlphaFoldDB" id="A0A0K0FVI2"/>
<keyword evidence="6" id="KW-1185">Reference proteome</keyword>
<dbReference type="GO" id="GO:0051287">
    <property type="term" value="F:NAD binding"/>
    <property type="evidence" value="ECO:0007669"/>
    <property type="project" value="InterPro"/>
</dbReference>
<feature type="compositionally biased region" description="Low complexity" evidence="4">
    <location>
        <begin position="61"/>
        <end position="89"/>
    </location>
</feature>
<dbReference type="InterPro" id="IPR006140">
    <property type="entry name" value="D-isomer_DH_NAD-bd"/>
</dbReference>
<dbReference type="SUPFAM" id="SSF51735">
    <property type="entry name" value="NAD(P)-binding Rossmann-fold domains"/>
    <property type="match status" value="1"/>
</dbReference>
<dbReference type="WBParaSite" id="SVE_1634800.1">
    <property type="protein sequence ID" value="SVE_1634800.1"/>
    <property type="gene ID" value="SVE_1634800"/>
</dbReference>
<evidence type="ECO:0000256" key="4">
    <source>
        <dbReference type="SAM" id="MobiDB-lite"/>
    </source>
</evidence>
<dbReference type="STRING" id="75913.A0A0K0FVI2"/>
<evidence type="ECO:0000256" key="3">
    <source>
        <dbReference type="ARBA" id="ARBA00023027"/>
    </source>
</evidence>
<feature type="region of interest" description="Disordered" evidence="4">
    <location>
        <begin position="36"/>
        <end position="99"/>
    </location>
</feature>
<dbReference type="Gene3D" id="3.40.50.720">
    <property type="entry name" value="NAD(P)-binding Rossmann-like Domain"/>
    <property type="match status" value="1"/>
</dbReference>
<evidence type="ECO:0000259" key="5">
    <source>
        <dbReference type="Pfam" id="PF02826"/>
    </source>
</evidence>
<accession>A0A0K0FVI2</accession>
<evidence type="ECO:0000256" key="1">
    <source>
        <dbReference type="ARBA" id="ARBA00005854"/>
    </source>
</evidence>
<feature type="compositionally biased region" description="Low complexity" evidence="4">
    <location>
        <begin position="306"/>
        <end position="321"/>
    </location>
</feature>
<keyword evidence="2" id="KW-0560">Oxidoreductase</keyword>
<reference evidence="7" key="2">
    <citation type="submission" date="2015-08" db="UniProtKB">
        <authorList>
            <consortium name="WormBaseParasite"/>
        </authorList>
    </citation>
    <scope>IDENTIFICATION</scope>
</reference>
<sequence>MADETGATTLNLFSQQFDLYSLLQKAASVNNTPLSPKNQDLINNDNNNLFSSSPISQIKGTSPVSSPVNSNANTSASSNSNDSAPSLLSIVKTETRKPLTDEEIRKERAKFTPITPIYVPTGHGRQVLIYDSKSHPGHRREFSYKTQFTNQAGCTTVYYRCLGCRTLRRHLQNMLPAESLPAVPCIAVKNGVLINNPDFPEAADHFCQPPTISQSDERFRTGKRRNTMRNRLKKSTLEQHINLAQFNTNLPEGVDEKTKIREILKNLSTNLYQSPVQSTTTPITESNGIGENNHDNKEDTKHDESTNGTLNNSSSLMTNSSILDDSGNSTFNFNLFESLTKQANQQAVSNFNQSFLASMFGNTTTTPSFVQNNKKESVKNNKTSKLDSLLEMVEMKHNNESTASLKDESTDEEVSSEKKDTPTSNDSLWDSILSKNGNAMRVDSECNKLPVNFNVKNFVVEILLRYVKNNYEVPEDEQTTRKMADFICSLLLSLSNNLYFTINNIKSRSWNNIETTQEGLHGKVLALVGLGRCTSELVTRMKAFGMRIIGFDPNGITVEEHIKKLITIMSLNDILSMADYIVINVPLTASTLNMFTKDIFFKCKKYCKIVNASPRGIINEGALQHVLEKTSIIERIAIQIEPADCTIPDKIMRSEKVICVSNPFIKSDRLNATSSLVESVSSLNNGTGFFDKMTNINGLVLDEIKESYIKSAIQLSQIVQALKPNGKEILIKYPQMLLSLQNAFRAGGVVGIMKSMEMVGQNLAITEALANNMGIKVKVLAHSSLEFAVISGTTSVTGYTSPGGTVITTINGHKLPVTIFASGSLAITLENTEPFGENNGLVYGEYSLIGGGGKILILGDITPEQKKLIEDKLTVVQF</sequence>
<feature type="compositionally biased region" description="Basic and acidic residues" evidence="4">
    <location>
        <begin position="292"/>
        <end position="305"/>
    </location>
</feature>
<feature type="region of interest" description="Disordered" evidence="4">
    <location>
        <begin position="397"/>
        <end position="428"/>
    </location>
</feature>
<comment type="similarity">
    <text evidence="1">Belongs to the D-isomer specific 2-hydroxyacid dehydrogenase family.</text>
</comment>
<evidence type="ECO:0000313" key="6">
    <source>
        <dbReference type="Proteomes" id="UP000035680"/>
    </source>
</evidence>
<feature type="compositionally biased region" description="Polar residues" evidence="4">
    <location>
        <begin position="275"/>
        <end position="290"/>
    </location>
</feature>